<dbReference type="Proteomes" id="UP000282087">
    <property type="component" value="Unassembled WGS sequence"/>
</dbReference>
<proteinExistence type="predicted"/>
<accession>A0A3M6VNX8</accession>
<evidence type="ECO:0000313" key="4">
    <source>
        <dbReference type="Proteomes" id="UP000286097"/>
    </source>
</evidence>
<reference evidence="3 4" key="1">
    <citation type="submission" date="2018-06" db="EMBL/GenBank/DDBJ databases">
        <title>Comparative genomics of downy mildews reveals potential adaptations to biotrophy.</title>
        <authorList>
            <person name="Fletcher K."/>
            <person name="Klosterman S.J."/>
            <person name="Derevnina L."/>
            <person name="Martin F."/>
            <person name="Koike S."/>
            <person name="Reyes Chin-Wo S."/>
            <person name="Mou B."/>
            <person name="Michelmore R."/>
        </authorList>
    </citation>
    <scope>NUCLEOTIDE SEQUENCE [LARGE SCALE GENOMIC DNA]</scope>
    <source>
        <strain evidence="2 4">R13</strain>
        <strain evidence="1 3">R14</strain>
    </source>
</reference>
<name>A0A3M6VNX8_9STRA</name>
<dbReference type="Proteomes" id="UP000286097">
    <property type="component" value="Unassembled WGS sequence"/>
</dbReference>
<keyword evidence="3" id="KW-1185">Reference proteome</keyword>
<protein>
    <submittedName>
        <fullName evidence="1">Uncharacterized protein</fullName>
    </submittedName>
</protein>
<dbReference type="AlphaFoldDB" id="A0A3M6VNX8"/>
<evidence type="ECO:0000313" key="3">
    <source>
        <dbReference type="Proteomes" id="UP000282087"/>
    </source>
</evidence>
<dbReference type="VEuPathDB" id="FungiDB:DD237_008578"/>
<dbReference type="EMBL" id="QKXF01000758">
    <property type="protein sequence ID" value="RQM09265.1"/>
    <property type="molecule type" value="Genomic_DNA"/>
</dbReference>
<evidence type="ECO:0000313" key="2">
    <source>
        <dbReference type="EMBL" id="RQM09265.1"/>
    </source>
</evidence>
<evidence type="ECO:0000313" key="1">
    <source>
        <dbReference type="EMBL" id="RMX68117.1"/>
    </source>
</evidence>
<organism evidence="1 3">
    <name type="scientific">Peronospora effusa</name>
    <dbReference type="NCBI Taxonomy" id="542832"/>
    <lineage>
        <taxon>Eukaryota</taxon>
        <taxon>Sar</taxon>
        <taxon>Stramenopiles</taxon>
        <taxon>Oomycota</taxon>
        <taxon>Peronosporomycetes</taxon>
        <taxon>Peronosporales</taxon>
        <taxon>Peronosporaceae</taxon>
        <taxon>Peronospora</taxon>
    </lineage>
</organism>
<comment type="caution">
    <text evidence="1">The sequence shown here is derived from an EMBL/GenBank/DDBJ whole genome shotgun (WGS) entry which is preliminary data.</text>
</comment>
<dbReference type="EMBL" id="QLLG01000119">
    <property type="protein sequence ID" value="RMX68117.1"/>
    <property type="molecule type" value="Genomic_DNA"/>
</dbReference>
<gene>
    <name evidence="2" type="ORF">DD237_008578</name>
    <name evidence="1" type="ORF">DD238_008454</name>
</gene>
<sequence length="65" mass="7372">MRHYQNFIYQKDKNIVAADSRDPVAMPVNGLLFNAIRCVVNPKSTAELKHEVTEVRKTLAAMVLD</sequence>